<evidence type="ECO:0000313" key="2">
    <source>
        <dbReference type="Proteomes" id="UP000762676"/>
    </source>
</evidence>
<evidence type="ECO:0000313" key="1">
    <source>
        <dbReference type="EMBL" id="GFR61224.1"/>
    </source>
</evidence>
<dbReference type="AlphaFoldDB" id="A0AAV4EKS7"/>
<organism evidence="1 2">
    <name type="scientific">Elysia marginata</name>
    <dbReference type="NCBI Taxonomy" id="1093978"/>
    <lineage>
        <taxon>Eukaryota</taxon>
        <taxon>Metazoa</taxon>
        <taxon>Spiralia</taxon>
        <taxon>Lophotrochozoa</taxon>
        <taxon>Mollusca</taxon>
        <taxon>Gastropoda</taxon>
        <taxon>Heterobranchia</taxon>
        <taxon>Euthyneura</taxon>
        <taxon>Panpulmonata</taxon>
        <taxon>Sacoglossa</taxon>
        <taxon>Placobranchoidea</taxon>
        <taxon>Plakobranchidae</taxon>
        <taxon>Elysia</taxon>
    </lineage>
</organism>
<keyword evidence="2" id="KW-1185">Reference proteome</keyword>
<proteinExistence type="predicted"/>
<dbReference type="EMBL" id="BMAT01003722">
    <property type="protein sequence ID" value="GFR61224.1"/>
    <property type="molecule type" value="Genomic_DNA"/>
</dbReference>
<name>A0AAV4EKS7_9GAST</name>
<gene>
    <name evidence="1" type="ORF">ElyMa_001840200</name>
</gene>
<reference evidence="1 2" key="1">
    <citation type="journal article" date="2021" name="Elife">
        <title>Chloroplast acquisition without the gene transfer in kleptoplastic sea slugs, Plakobranchus ocellatus.</title>
        <authorList>
            <person name="Maeda T."/>
            <person name="Takahashi S."/>
            <person name="Yoshida T."/>
            <person name="Shimamura S."/>
            <person name="Takaki Y."/>
            <person name="Nagai Y."/>
            <person name="Toyoda A."/>
            <person name="Suzuki Y."/>
            <person name="Arimoto A."/>
            <person name="Ishii H."/>
            <person name="Satoh N."/>
            <person name="Nishiyama T."/>
            <person name="Hasebe M."/>
            <person name="Maruyama T."/>
            <person name="Minagawa J."/>
            <person name="Obokata J."/>
            <person name="Shigenobu S."/>
        </authorList>
    </citation>
    <scope>NUCLEOTIDE SEQUENCE [LARGE SCALE GENOMIC DNA]</scope>
</reference>
<sequence>MAARGMSNGVNICLDEFDHCASRKREGKRRTRKAQEVSSYFSIAESMRETWAEWTDWTLKSIFADRSIINGQFEGGKARLVRGERSASQTLSSHWSLTGWPQGVESCHVICLLAITGITEASRIFV</sequence>
<comment type="caution">
    <text evidence="1">The sequence shown here is derived from an EMBL/GenBank/DDBJ whole genome shotgun (WGS) entry which is preliminary data.</text>
</comment>
<protein>
    <submittedName>
        <fullName evidence="1">Uncharacterized protein</fullName>
    </submittedName>
</protein>
<accession>A0AAV4EKS7</accession>
<dbReference type="Proteomes" id="UP000762676">
    <property type="component" value="Unassembled WGS sequence"/>
</dbReference>